<dbReference type="PROSITE" id="PS50206">
    <property type="entry name" value="RHODANESE_3"/>
    <property type="match status" value="1"/>
</dbReference>
<dbReference type="Pfam" id="PF00581">
    <property type="entry name" value="Rhodanese"/>
    <property type="match status" value="1"/>
</dbReference>
<dbReference type="Gene3D" id="3.40.250.10">
    <property type="entry name" value="Rhodanese-like domain"/>
    <property type="match status" value="1"/>
</dbReference>
<feature type="domain" description="Rhodanese" evidence="2">
    <location>
        <begin position="50"/>
        <end position="141"/>
    </location>
</feature>
<dbReference type="STRING" id="1199245.A359_02260"/>
<dbReference type="SMART" id="SM00450">
    <property type="entry name" value="RHOD"/>
    <property type="match status" value="1"/>
</dbReference>
<keyword evidence="1" id="KW-0472">Membrane</keyword>
<sequence>MQDIMQFVGNHSILSLIWVILFGAVIFTTIQHWFSKVDDITCASAVRLINAEDAVMIDVRNRDDYCKGHITNSLNISADDIKFGNLGALEKAKGRPVIVVSSSGFTVRDPAKNLIKAGFERVYVLKGGISGWNREHLPLIRGR</sequence>
<gene>
    <name evidence="3" type="ORF">A359_02260</name>
</gene>
<dbReference type="RefSeq" id="WP_014887925.1">
    <property type="nucleotide sequence ID" value="NC_018419.1"/>
</dbReference>
<reference evidence="3 4" key="1">
    <citation type="journal article" date="2012" name="Mol. Biol. Evol.">
        <title>Genome reduction and co-evolution between the primary and secondary bacterial symbionts of psyllids.</title>
        <authorList>
            <person name="Sloan D.B."/>
            <person name="Moran N.A."/>
        </authorList>
    </citation>
    <scope>NUCLEOTIDE SEQUENCE [LARGE SCALE GENOMIC DNA]</scope>
    <source>
        <strain evidence="3">Ceuc_S</strain>
    </source>
</reference>
<evidence type="ECO:0000256" key="1">
    <source>
        <dbReference type="SAM" id="Phobius"/>
    </source>
</evidence>
<keyword evidence="1" id="KW-0812">Transmembrane</keyword>
<keyword evidence="1" id="KW-1133">Transmembrane helix</keyword>
<dbReference type="KEGG" id="sect:A359_02260"/>
<evidence type="ECO:0000313" key="4">
    <source>
        <dbReference type="Proteomes" id="UP000003936"/>
    </source>
</evidence>
<evidence type="ECO:0000259" key="2">
    <source>
        <dbReference type="PROSITE" id="PS50206"/>
    </source>
</evidence>
<dbReference type="Proteomes" id="UP000003936">
    <property type="component" value="Chromosome"/>
</dbReference>
<organism evidence="3 4">
    <name type="scientific">secondary endosymbiont of Ctenarytaina eucalypti</name>
    <dbReference type="NCBI Taxonomy" id="1199245"/>
    <lineage>
        <taxon>Bacteria</taxon>
        <taxon>Pseudomonadati</taxon>
        <taxon>Pseudomonadota</taxon>
        <taxon>Gammaproteobacteria</taxon>
        <taxon>Enterobacterales</taxon>
        <taxon>Enterobacteriaceae</taxon>
        <taxon>aphid secondary symbionts</taxon>
    </lineage>
</organism>
<dbReference type="PANTHER" id="PTHR43031:SF18">
    <property type="entry name" value="RHODANESE-RELATED SULFURTRANSFERASES"/>
    <property type="match status" value="1"/>
</dbReference>
<proteinExistence type="predicted"/>
<dbReference type="InterPro" id="IPR050229">
    <property type="entry name" value="GlpE_sulfurtransferase"/>
</dbReference>
<dbReference type="InterPro" id="IPR036873">
    <property type="entry name" value="Rhodanese-like_dom_sf"/>
</dbReference>
<dbReference type="EMBL" id="CP003546">
    <property type="protein sequence ID" value="AFP84627.1"/>
    <property type="molecule type" value="Genomic_DNA"/>
</dbReference>
<dbReference type="OrthoDB" id="9808735at2"/>
<name>J3TF27_9ENTR</name>
<protein>
    <submittedName>
        <fullName evidence="3">Rhodanese-related sulfurtransferase</fullName>
    </submittedName>
</protein>
<feature type="transmembrane region" description="Helical" evidence="1">
    <location>
        <begin position="12"/>
        <end position="34"/>
    </location>
</feature>
<dbReference type="GO" id="GO:0016740">
    <property type="term" value="F:transferase activity"/>
    <property type="evidence" value="ECO:0007669"/>
    <property type="project" value="UniProtKB-KW"/>
</dbReference>
<dbReference type="InterPro" id="IPR001763">
    <property type="entry name" value="Rhodanese-like_dom"/>
</dbReference>
<dbReference type="PANTHER" id="PTHR43031">
    <property type="entry name" value="FAD-DEPENDENT OXIDOREDUCTASE"/>
    <property type="match status" value="1"/>
</dbReference>
<dbReference type="PATRIC" id="fig|1199245.3.peg.283"/>
<dbReference type="SUPFAM" id="SSF52821">
    <property type="entry name" value="Rhodanese/Cell cycle control phosphatase"/>
    <property type="match status" value="1"/>
</dbReference>
<dbReference type="HOGENOM" id="CLU_089574_1_5_6"/>
<dbReference type="AlphaFoldDB" id="J3TF27"/>
<keyword evidence="4" id="KW-1185">Reference proteome</keyword>
<accession>J3TF27</accession>
<evidence type="ECO:0000313" key="3">
    <source>
        <dbReference type="EMBL" id="AFP84627.1"/>
    </source>
</evidence>
<dbReference type="CDD" id="cd00158">
    <property type="entry name" value="RHOD"/>
    <property type="match status" value="1"/>
</dbReference>
<keyword evidence="3" id="KW-0808">Transferase</keyword>